<evidence type="ECO:0000256" key="14">
    <source>
        <dbReference type="SAM" id="SignalP"/>
    </source>
</evidence>
<dbReference type="PATRIC" id="fig|1331206.3.peg.334"/>
<dbReference type="Proteomes" id="UP000026682">
    <property type="component" value="Unassembled WGS sequence"/>
</dbReference>
<comment type="subcellular location">
    <subcellularLocation>
        <location evidence="1">Cell inner membrane</location>
        <topology evidence="1">Multi-pass membrane protein</topology>
    </subcellularLocation>
    <subcellularLocation>
        <location evidence="12">Membrane</location>
        <topology evidence="12">Multi-pass membrane protein</topology>
    </subcellularLocation>
</comment>
<feature type="chain" id="PRO_5012294597" description="Biopolymer transport protein ExbB" evidence="14">
    <location>
        <begin position="16"/>
        <end position="305"/>
    </location>
</feature>
<dbReference type="InterPro" id="IPR050790">
    <property type="entry name" value="ExbB/TolQ_transport"/>
</dbReference>
<keyword evidence="7 13" id="KW-0812">Transmembrane</keyword>
<evidence type="ECO:0000256" key="12">
    <source>
        <dbReference type="RuleBase" id="RU004057"/>
    </source>
</evidence>
<feature type="transmembrane region" description="Helical" evidence="13">
    <location>
        <begin position="71"/>
        <end position="92"/>
    </location>
</feature>
<reference evidence="16 17" key="1">
    <citation type="submission" date="2014-03" db="EMBL/GenBank/DDBJ databases">
        <title>Genome sequence of Bordetella holmseii.</title>
        <authorList>
            <person name="Harvill E."/>
            <person name="Goodfield L.L."/>
            <person name="Ivanov Y."/>
            <person name="Meyer J.A."/>
            <person name="Newth C."/>
            <person name="Cassiday P."/>
            <person name="Tondella M.L."/>
            <person name="Liao P."/>
            <person name="Zimmerman J."/>
            <person name="Meert K."/>
            <person name="Wessel D."/>
            <person name="Berger J."/>
            <person name="Dean J.M."/>
            <person name="Holubkov R."/>
            <person name="Burr J."/>
            <person name="Liu T."/>
            <person name="Brinkac L.M."/>
            <person name="Sanka R."/>
            <person name="Kim M."/>
            <person name="Losada L."/>
        </authorList>
    </citation>
    <scope>NUCLEOTIDE SEQUENCE [LARGE SCALE GENOMIC DNA]</scope>
    <source>
        <strain evidence="16 17">CDC-H585-BH</strain>
    </source>
</reference>
<dbReference type="EMBL" id="JFZZ01000013">
    <property type="protein sequence ID" value="KAK99094.1"/>
    <property type="molecule type" value="Genomic_DNA"/>
</dbReference>
<evidence type="ECO:0000256" key="11">
    <source>
        <dbReference type="ARBA" id="ARBA00024816"/>
    </source>
</evidence>
<evidence type="ECO:0000256" key="9">
    <source>
        <dbReference type="ARBA" id="ARBA00022989"/>
    </source>
</evidence>
<evidence type="ECO:0000256" key="5">
    <source>
        <dbReference type="ARBA" id="ARBA00022475"/>
    </source>
</evidence>
<evidence type="ECO:0000256" key="4">
    <source>
        <dbReference type="ARBA" id="ARBA00022448"/>
    </source>
</evidence>
<evidence type="ECO:0000256" key="8">
    <source>
        <dbReference type="ARBA" id="ARBA00022927"/>
    </source>
</evidence>
<accession>A0A158MAH9</accession>
<evidence type="ECO:0000256" key="2">
    <source>
        <dbReference type="ARBA" id="ARBA00011471"/>
    </source>
</evidence>
<dbReference type="Pfam" id="PF01618">
    <property type="entry name" value="MotA_ExbB"/>
    <property type="match status" value="1"/>
</dbReference>
<dbReference type="PANTHER" id="PTHR30625">
    <property type="entry name" value="PROTEIN TOLQ"/>
    <property type="match status" value="1"/>
</dbReference>
<dbReference type="RefSeq" id="WP_005012772.1">
    <property type="nucleotide sequence ID" value="NZ_JFZZ01000013.1"/>
</dbReference>
<evidence type="ECO:0000256" key="7">
    <source>
        <dbReference type="ARBA" id="ARBA00022692"/>
    </source>
</evidence>
<evidence type="ECO:0000256" key="10">
    <source>
        <dbReference type="ARBA" id="ARBA00023136"/>
    </source>
</evidence>
<gene>
    <name evidence="16" type="ORF">L497_0497</name>
</gene>
<evidence type="ECO:0000313" key="16">
    <source>
        <dbReference type="EMBL" id="KAK99094.1"/>
    </source>
</evidence>
<dbReference type="GO" id="GO:0017038">
    <property type="term" value="P:protein import"/>
    <property type="evidence" value="ECO:0007669"/>
    <property type="project" value="TreeGrafter"/>
</dbReference>
<feature type="transmembrane region" description="Helical" evidence="13">
    <location>
        <begin position="187"/>
        <end position="212"/>
    </location>
</feature>
<keyword evidence="14" id="KW-0732">Signal</keyword>
<keyword evidence="8 12" id="KW-0653">Protein transport</keyword>
<keyword evidence="9 13" id="KW-1133">Transmembrane helix</keyword>
<sequence length="305" mass="31961">MFNVLQNAMMVVAQAAGSAAPAAATPPAAPQTLQPAADALNAAAAAAASAPPPAPAVPDMGFMHFVAQSDFVGKTLFIILILMSVVTWYLIVVKAISNVRMRNRAAVFLNHFWNAGSLKQVENEIVTHGARDPFSHLASHAIHAQSHHAKFGATKLEEAGSNGEFVTRTMRKVIDEETAKLENGLTILASVGSTAPFVGLFGTVWGVYHALVGIGLSDGVTISRIAGPVGEALIMTGLGLAVAIPAVLAYNAFVRNNRVFLSRLDAFAHDLFAFLTTGQQVAVSDGKVRALRRQGGQAADARGSE</sequence>
<protein>
    <recommendedName>
        <fullName evidence="3">Biopolymer transport protein ExbB</fullName>
    </recommendedName>
</protein>
<dbReference type="GeneID" id="93120650"/>
<keyword evidence="4 12" id="KW-0813">Transport</keyword>
<evidence type="ECO:0000256" key="3">
    <source>
        <dbReference type="ARBA" id="ARBA00022093"/>
    </source>
</evidence>
<comment type="caution">
    <text evidence="16">The sequence shown here is derived from an EMBL/GenBank/DDBJ whole genome shotgun (WGS) entry which is preliminary data.</text>
</comment>
<comment type="similarity">
    <text evidence="12">Belongs to the exbB/tolQ family.</text>
</comment>
<feature type="transmembrane region" description="Helical" evidence="13">
    <location>
        <begin position="232"/>
        <end position="253"/>
    </location>
</feature>
<comment type="subunit">
    <text evidence="2">The accessory proteins ExbB and ExbD seem to form a complex with TonB.</text>
</comment>
<comment type="function">
    <text evidence="11">Involved in the TonB-dependent energy-dependent transport of various receptor-bound substrates. Protects ExbD from proteolytic degradation and functionally stabilizes TonB.</text>
</comment>
<evidence type="ECO:0000256" key="6">
    <source>
        <dbReference type="ARBA" id="ARBA00022519"/>
    </source>
</evidence>
<evidence type="ECO:0000259" key="15">
    <source>
        <dbReference type="Pfam" id="PF01618"/>
    </source>
</evidence>
<name>A0A158MAH9_9BORD</name>
<proteinExistence type="inferred from homology"/>
<dbReference type="AlphaFoldDB" id="A0A158MAH9"/>
<feature type="signal peptide" evidence="14">
    <location>
        <begin position="1"/>
        <end position="15"/>
    </location>
</feature>
<evidence type="ECO:0000256" key="13">
    <source>
        <dbReference type="SAM" id="Phobius"/>
    </source>
</evidence>
<evidence type="ECO:0000256" key="1">
    <source>
        <dbReference type="ARBA" id="ARBA00004429"/>
    </source>
</evidence>
<dbReference type="InterPro" id="IPR002898">
    <property type="entry name" value="MotA_ExbB_proton_chnl"/>
</dbReference>
<evidence type="ECO:0000313" key="17">
    <source>
        <dbReference type="Proteomes" id="UP000026682"/>
    </source>
</evidence>
<keyword evidence="10 13" id="KW-0472">Membrane</keyword>
<keyword evidence="5" id="KW-1003">Cell membrane</keyword>
<feature type="domain" description="MotA/TolQ/ExbB proton channel" evidence="15">
    <location>
        <begin position="146"/>
        <end position="264"/>
    </location>
</feature>
<dbReference type="STRING" id="35814.BBB42_05800"/>
<dbReference type="PANTHER" id="PTHR30625:SF14">
    <property type="entry name" value="BIOPOLYMER TRANSPORT PROTEIN EXBB"/>
    <property type="match status" value="1"/>
</dbReference>
<keyword evidence="6" id="KW-0997">Cell inner membrane</keyword>
<organism evidence="16 17">
    <name type="scientific">Bordetella holmesii CDC-H585-BH</name>
    <dbReference type="NCBI Taxonomy" id="1331206"/>
    <lineage>
        <taxon>Bacteria</taxon>
        <taxon>Pseudomonadati</taxon>
        <taxon>Pseudomonadota</taxon>
        <taxon>Betaproteobacteria</taxon>
        <taxon>Burkholderiales</taxon>
        <taxon>Alcaligenaceae</taxon>
        <taxon>Bordetella</taxon>
    </lineage>
</organism>
<dbReference type="GO" id="GO:0005886">
    <property type="term" value="C:plasma membrane"/>
    <property type="evidence" value="ECO:0007669"/>
    <property type="project" value="UniProtKB-SubCell"/>
</dbReference>